<dbReference type="EMBL" id="JABBGK010000001">
    <property type="protein sequence ID" value="NML73656.1"/>
    <property type="molecule type" value="Genomic_DNA"/>
</dbReference>
<dbReference type="Pfam" id="PF01381">
    <property type="entry name" value="HTH_3"/>
    <property type="match status" value="1"/>
</dbReference>
<protein>
    <submittedName>
        <fullName evidence="2">Helix-turn-helix transcriptional regulator</fullName>
    </submittedName>
</protein>
<dbReference type="CDD" id="cd00093">
    <property type="entry name" value="HTH_XRE"/>
    <property type="match status" value="1"/>
</dbReference>
<dbReference type="InterPro" id="IPR001387">
    <property type="entry name" value="Cro/C1-type_HTH"/>
</dbReference>
<evidence type="ECO:0000313" key="3">
    <source>
        <dbReference type="Proteomes" id="UP000541470"/>
    </source>
</evidence>
<sequence length="122" mass="13423">MIDASDDTLGGRLSAARDASGISQADLANRLGVRRETLTAWEADRAEPRSSRLIDIAGILGVSPMWLMTGNGLGPAVDDESLLLEAMRVELARLNELHRETGRLIDGLARQIERFESVRLRR</sequence>
<comment type="caution">
    <text evidence="2">The sequence shown here is derived from an EMBL/GenBank/DDBJ whole genome shotgun (WGS) entry which is preliminary data.</text>
</comment>
<keyword evidence="3" id="KW-1185">Reference proteome</keyword>
<dbReference type="SMART" id="SM00530">
    <property type="entry name" value="HTH_XRE"/>
    <property type="match status" value="1"/>
</dbReference>
<dbReference type="GO" id="GO:0003677">
    <property type="term" value="F:DNA binding"/>
    <property type="evidence" value="ECO:0007669"/>
    <property type="project" value="InterPro"/>
</dbReference>
<name>A0A7Y0AUD3_9HYPH</name>
<evidence type="ECO:0000313" key="2">
    <source>
        <dbReference type="EMBL" id="NML73656.1"/>
    </source>
</evidence>
<accession>A0A7Y0AUD3</accession>
<feature type="domain" description="HTH cro/C1-type" evidence="1">
    <location>
        <begin position="13"/>
        <end position="67"/>
    </location>
</feature>
<dbReference type="Gene3D" id="1.10.260.40">
    <property type="entry name" value="lambda repressor-like DNA-binding domains"/>
    <property type="match status" value="1"/>
</dbReference>
<dbReference type="PROSITE" id="PS50943">
    <property type="entry name" value="HTH_CROC1"/>
    <property type="match status" value="1"/>
</dbReference>
<proteinExistence type="predicted"/>
<dbReference type="InterPro" id="IPR010982">
    <property type="entry name" value="Lambda_DNA-bd_dom_sf"/>
</dbReference>
<reference evidence="2 3" key="1">
    <citation type="submission" date="2020-04" db="EMBL/GenBank/DDBJ databases">
        <title>Rhizobium sp. S-51 isolated from soil.</title>
        <authorList>
            <person name="Dahal R.H."/>
        </authorList>
    </citation>
    <scope>NUCLEOTIDE SEQUENCE [LARGE SCALE GENOMIC DNA]</scope>
    <source>
        <strain evidence="2 3">S-51</strain>
    </source>
</reference>
<dbReference type="SUPFAM" id="SSF47413">
    <property type="entry name" value="lambda repressor-like DNA-binding domains"/>
    <property type="match status" value="1"/>
</dbReference>
<dbReference type="AlphaFoldDB" id="A0A7Y0AUD3"/>
<dbReference type="Proteomes" id="UP000541470">
    <property type="component" value="Unassembled WGS sequence"/>
</dbReference>
<organism evidence="2 3">
    <name type="scientific">Rhizobium terricola</name>
    <dbReference type="NCBI Taxonomy" id="2728849"/>
    <lineage>
        <taxon>Bacteria</taxon>
        <taxon>Pseudomonadati</taxon>
        <taxon>Pseudomonadota</taxon>
        <taxon>Alphaproteobacteria</taxon>
        <taxon>Hyphomicrobiales</taxon>
        <taxon>Rhizobiaceae</taxon>
        <taxon>Rhizobium/Agrobacterium group</taxon>
        <taxon>Rhizobium</taxon>
    </lineage>
</organism>
<gene>
    <name evidence="2" type="ORF">HHL25_05895</name>
</gene>
<evidence type="ECO:0000259" key="1">
    <source>
        <dbReference type="PROSITE" id="PS50943"/>
    </source>
</evidence>